<organism evidence="2 3">
    <name type="scientific">Streptomonospora nanhaiensis</name>
    <dbReference type="NCBI Taxonomy" id="1323731"/>
    <lineage>
        <taxon>Bacteria</taxon>
        <taxon>Bacillati</taxon>
        <taxon>Actinomycetota</taxon>
        <taxon>Actinomycetes</taxon>
        <taxon>Streptosporangiales</taxon>
        <taxon>Nocardiopsidaceae</taxon>
        <taxon>Streptomonospora</taxon>
    </lineage>
</organism>
<reference evidence="2 3" key="1">
    <citation type="journal article" date="2013" name="Int. J. Syst. Evol. Microbiol.">
        <title>Description of Streptomonospora sediminis sp. nov. and Streptomonospora nanhaiensis sp. nov., and reclassification of Nocardiopsis arabia Hozzein &amp; Goodfellow 2008 as Streptomonospora arabica comb. nov. and emended description of the genus Streptomonospora.</title>
        <authorList>
            <person name="Zhang D.F."/>
            <person name="Pan H.Q."/>
            <person name="He J."/>
            <person name="Zhang X.M."/>
            <person name="Zhang Y.G."/>
            <person name="Klenk H.P."/>
            <person name="Hu J.C."/>
            <person name="Li W.J."/>
        </authorList>
    </citation>
    <scope>NUCLEOTIDE SEQUENCE [LARGE SCALE GENOMIC DNA]</scope>
    <source>
        <strain evidence="2 3">12A09</strain>
    </source>
</reference>
<evidence type="ECO:0000313" key="2">
    <source>
        <dbReference type="EMBL" id="WAE72929.1"/>
    </source>
</evidence>
<feature type="transmembrane region" description="Helical" evidence="1">
    <location>
        <begin position="41"/>
        <end position="61"/>
    </location>
</feature>
<feature type="transmembrane region" description="Helical" evidence="1">
    <location>
        <begin position="73"/>
        <end position="98"/>
    </location>
</feature>
<dbReference type="Pfam" id="PF13576">
    <property type="entry name" value="Pentapeptide_3"/>
    <property type="match status" value="1"/>
</dbReference>
<sequence>MIDGHSHALGWVGIIAGGLCAAVAAWPLVTTAWNVLGLADWQTWRLVLFSVGAVALAAGVVGTNWKRTSPIRLIWLILAAWLMAAVAIAALTGLAWLLLDGPAWKPPEDLTARHLEAITTRAFAMVAGLGGVALLVIAYRRQRTTEAGEQREVTKLFNERFTAAYTELGSEHAAVRLGAVHALAHLADDAPSEEEVQMVIDVLCAYLRMPYTPKPEPLPKNASRVKREEHHRRELEFTSYREVRHTIIRIIGNHLREPTRWRGKNFDFTGAVFDGGDLSGAAFPDGITSFAGAEFVEGEVNFSGVKFSGGLVDFYGAKFSGSSVRFGGAEFSDSSVSFARAEFTGGKVLLIGVKFIGGHITFTDSRFTGSEVKFTNSIFTGSQMGFYQSVFSGGLVDFDKIEISDGMINFLFAVGARPAGLLDASRNSGPLLLLPKRWSQETLSS</sequence>
<keyword evidence="1" id="KW-1133">Transmembrane helix</keyword>
<proteinExistence type="predicted"/>
<dbReference type="Proteomes" id="UP001156498">
    <property type="component" value="Chromosome"/>
</dbReference>
<evidence type="ECO:0000256" key="1">
    <source>
        <dbReference type="SAM" id="Phobius"/>
    </source>
</evidence>
<protein>
    <submittedName>
        <fullName evidence="2">Pentapeptide repeat-containing protein</fullName>
    </submittedName>
</protein>
<name>A0ABY6YKQ3_9ACTN</name>
<dbReference type="Gene3D" id="2.160.20.80">
    <property type="entry name" value="E3 ubiquitin-protein ligase SopA"/>
    <property type="match status" value="1"/>
</dbReference>
<keyword evidence="1" id="KW-0472">Membrane</keyword>
<dbReference type="InterPro" id="IPR001646">
    <property type="entry name" value="5peptide_repeat"/>
</dbReference>
<gene>
    <name evidence="2" type="ORF">OUQ99_27800</name>
</gene>
<feature type="transmembrane region" description="Helical" evidence="1">
    <location>
        <begin position="118"/>
        <end position="139"/>
    </location>
</feature>
<dbReference type="EMBL" id="CP113264">
    <property type="protein sequence ID" value="WAE72929.1"/>
    <property type="molecule type" value="Genomic_DNA"/>
</dbReference>
<accession>A0ABY6YKQ3</accession>
<feature type="transmembrane region" description="Helical" evidence="1">
    <location>
        <begin position="9"/>
        <end position="29"/>
    </location>
</feature>
<keyword evidence="1" id="KW-0812">Transmembrane</keyword>
<evidence type="ECO:0000313" key="3">
    <source>
        <dbReference type="Proteomes" id="UP001156498"/>
    </source>
</evidence>
<dbReference type="RefSeq" id="WP_267946719.1">
    <property type="nucleotide sequence ID" value="NZ_CP113264.1"/>
</dbReference>
<keyword evidence="3" id="KW-1185">Reference proteome</keyword>